<dbReference type="GO" id="GO:0005789">
    <property type="term" value="C:endoplasmic reticulum membrane"/>
    <property type="evidence" value="ECO:0007669"/>
    <property type="project" value="UniProtKB-SubCell"/>
</dbReference>
<organism evidence="8 9">
    <name type="scientific">Xylaria bambusicola</name>
    <dbReference type="NCBI Taxonomy" id="326684"/>
    <lineage>
        <taxon>Eukaryota</taxon>
        <taxon>Fungi</taxon>
        <taxon>Dikarya</taxon>
        <taxon>Ascomycota</taxon>
        <taxon>Pezizomycotina</taxon>
        <taxon>Sordariomycetes</taxon>
        <taxon>Xylariomycetidae</taxon>
        <taxon>Xylariales</taxon>
        <taxon>Xylariaceae</taxon>
        <taxon>Xylaria</taxon>
    </lineage>
</organism>
<feature type="region of interest" description="Disordered" evidence="6">
    <location>
        <begin position="55"/>
        <end position="86"/>
    </location>
</feature>
<dbReference type="Pfam" id="PF11712">
    <property type="entry name" value="Vma12"/>
    <property type="match status" value="1"/>
</dbReference>
<dbReference type="Proteomes" id="UP001305414">
    <property type="component" value="Unassembled WGS sequence"/>
</dbReference>
<feature type="transmembrane region" description="Helical" evidence="7">
    <location>
        <begin position="232"/>
        <end position="253"/>
    </location>
</feature>
<protein>
    <submittedName>
        <fullName evidence="8">Uncharacterized protein</fullName>
    </submittedName>
</protein>
<evidence type="ECO:0000256" key="3">
    <source>
        <dbReference type="ARBA" id="ARBA00022824"/>
    </source>
</evidence>
<keyword evidence="9" id="KW-1185">Reference proteome</keyword>
<dbReference type="PANTHER" id="PTHR31394:SF1">
    <property type="entry name" value="TRANSMEMBRANE PROTEIN 199"/>
    <property type="match status" value="1"/>
</dbReference>
<feature type="region of interest" description="Disordered" evidence="6">
    <location>
        <begin position="1"/>
        <end position="31"/>
    </location>
</feature>
<keyword evidence="4 7" id="KW-1133">Transmembrane helix</keyword>
<gene>
    <name evidence="8" type="ORF">RRF57_001033</name>
</gene>
<dbReference type="EMBL" id="JAWHQM010000002">
    <property type="protein sequence ID" value="KAK5625317.1"/>
    <property type="molecule type" value="Genomic_DNA"/>
</dbReference>
<evidence type="ECO:0000256" key="7">
    <source>
        <dbReference type="SAM" id="Phobius"/>
    </source>
</evidence>
<accession>A0AAN7UD96</accession>
<keyword evidence="2 7" id="KW-0812">Transmembrane</keyword>
<comment type="caution">
    <text evidence="8">The sequence shown here is derived from an EMBL/GenBank/DDBJ whole genome shotgun (WGS) entry which is preliminary data.</text>
</comment>
<keyword evidence="3" id="KW-0256">Endoplasmic reticulum</keyword>
<sequence>MDSIGDYLGNAGRNPKFPPLNNGPKHSHHSLTPSANMVLLTMTSPMVEALMILRDSSDPSSPSSGTAQSDDAAPGEPCMKDPAVGKPISHGQILATLKTLKANGHAGFRLEHMLRGSALYVPPPPPKPEPTNEYKALMARLRLEEEERSYQRMIRKAPPRETFAERFPLATIAHSFAEVNKPSKKSDEVVDDIEFGDVQKQMTLIINFLVSVFGCGAALWKLAQWWPVSSRLFLSLGGAIIVAITEVAVYSAFTWRISQSEKKQTNTREVREVVKTWVVSEENAKVDLEEPTPAVEDKLHGSDTNIRRRIKEKL</sequence>
<evidence type="ECO:0000256" key="6">
    <source>
        <dbReference type="SAM" id="MobiDB-lite"/>
    </source>
</evidence>
<evidence type="ECO:0000256" key="2">
    <source>
        <dbReference type="ARBA" id="ARBA00022692"/>
    </source>
</evidence>
<evidence type="ECO:0000313" key="8">
    <source>
        <dbReference type="EMBL" id="KAK5625317.1"/>
    </source>
</evidence>
<evidence type="ECO:0000256" key="5">
    <source>
        <dbReference type="ARBA" id="ARBA00023136"/>
    </source>
</evidence>
<name>A0AAN7UD96_9PEZI</name>
<evidence type="ECO:0000313" key="9">
    <source>
        <dbReference type="Proteomes" id="UP001305414"/>
    </source>
</evidence>
<evidence type="ECO:0000256" key="4">
    <source>
        <dbReference type="ARBA" id="ARBA00022989"/>
    </source>
</evidence>
<keyword evidence="5 7" id="KW-0472">Membrane</keyword>
<dbReference type="AlphaFoldDB" id="A0AAN7UD96"/>
<evidence type="ECO:0000256" key="1">
    <source>
        <dbReference type="ARBA" id="ARBA00004477"/>
    </source>
</evidence>
<feature type="transmembrane region" description="Helical" evidence="7">
    <location>
        <begin position="204"/>
        <end position="226"/>
    </location>
</feature>
<reference evidence="8 9" key="1">
    <citation type="submission" date="2023-10" db="EMBL/GenBank/DDBJ databases">
        <title>Draft genome sequence of Xylaria bambusicola isolate GMP-LS, the root and basal stem rot pathogen of sugarcane in Indonesia.</title>
        <authorList>
            <person name="Selvaraj P."/>
            <person name="Muralishankar V."/>
            <person name="Muruganantham S."/>
            <person name="Sp S."/>
            <person name="Haryani S."/>
            <person name="Lau K.J.X."/>
            <person name="Naqvi N.I."/>
        </authorList>
    </citation>
    <scope>NUCLEOTIDE SEQUENCE [LARGE SCALE GENOMIC DNA]</scope>
    <source>
        <strain evidence="8">GMP-LS</strain>
    </source>
</reference>
<proteinExistence type="predicted"/>
<dbReference type="GO" id="GO:0070072">
    <property type="term" value="P:vacuolar proton-transporting V-type ATPase complex assembly"/>
    <property type="evidence" value="ECO:0007669"/>
    <property type="project" value="InterPro"/>
</dbReference>
<dbReference type="PANTHER" id="PTHR31394">
    <property type="entry name" value="TRANSMEMBRANE PROTEIN 199"/>
    <property type="match status" value="1"/>
</dbReference>
<dbReference type="InterPro" id="IPR021013">
    <property type="entry name" value="ATPase_Vma12"/>
</dbReference>
<comment type="subcellular location">
    <subcellularLocation>
        <location evidence="1">Endoplasmic reticulum membrane</location>
        <topology evidence="1">Multi-pass membrane protein</topology>
    </subcellularLocation>
</comment>